<sequence length="229" mass="24293">MLALLILSSLLISGCSPSDIIFGPSGSINVDTYPSGAKIFLNGNDTGYITPYTIENLVKGTYEITVTLGDVSYTEKVIVYSDITTSVYKDLLPRLNKIVVQPPFMDLKEGDSQTIDSITAYYFDSGSADIKLSACSYSSNSNHATVSSVGTITGVSEGSAIITVSYTDVEITKIDTININVTTIPPPTACIKVSPSTTGIAPFTVAFDASDSYGYSIVSYSWNFGDGSI</sequence>
<evidence type="ECO:0000259" key="1">
    <source>
        <dbReference type="Pfam" id="PF08308"/>
    </source>
</evidence>
<comment type="caution">
    <text evidence="2">The sequence shown here is derived from an EMBL/GenBank/DDBJ whole genome shotgun (WGS) entry which is preliminary data.</text>
</comment>
<dbReference type="InterPro" id="IPR013783">
    <property type="entry name" value="Ig-like_fold"/>
</dbReference>
<dbReference type="Gene3D" id="2.60.40.1080">
    <property type="match status" value="1"/>
</dbReference>
<dbReference type="Gene3D" id="2.60.40.10">
    <property type="entry name" value="Immunoglobulins"/>
    <property type="match status" value="1"/>
</dbReference>
<reference evidence="2" key="1">
    <citation type="journal article" date="2014" name="Front. Microbiol.">
        <title>High frequency of phylogenetically diverse reductive dehalogenase-homologous genes in deep subseafloor sedimentary metagenomes.</title>
        <authorList>
            <person name="Kawai M."/>
            <person name="Futagami T."/>
            <person name="Toyoda A."/>
            <person name="Takaki Y."/>
            <person name="Nishi S."/>
            <person name="Hori S."/>
            <person name="Arai W."/>
            <person name="Tsubouchi T."/>
            <person name="Morono Y."/>
            <person name="Uchiyama I."/>
            <person name="Ito T."/>
            <person name="Fujiyama A."/>
            <person name="Inagaki F."/>
            <person name="Takami H."/>
        </authorList>
    </citation>
    <scope>NUCLEOTIDE SEQUENCE</scope>
    <source>
        <strain evidence="2">Expedition CK06-06</strain>
    </source>
</reference>
<dbReference type="SUPFAM" id="SSF49373">
    <property type="entry name" value="Invasin/intimin cell-adhesion fragments"/>
    <property type="match status" value="1"/>
</dbReference>
<protein>
    <recommendedName>
        <fullName evidence="1">PEGA domain-containing protein</fullName>
    </recommendedName>
</protein>
<dbReference type="Pfam" id="PF08308">
    <property type="entry name" value="PEGA"/>
    <property type="match status" value="1"/>
</dbReference>
<dbReference type="InterPro" id="IPR035986">
    <property type="entry name" value="PKD_dom_sf"/>
</dbReference>
<organism evidence="2">
    <name type="scientific">marine sediment metagenome</name>
    <dbReference type="NCBI Taxonomy" id="412755"/>
    <lineage>
        <taxon>unclassified sequences</taxon>
        <taxon>metagenomes</taxon>
        <taxon>ecological metagenomes</taxon>
    </lineage>
</organism>
<dbReference type="AlphaFoldDB" id="X1GTF9"/>
<dbReference type="InterPro" id="IPR013229">
    <property type="entry name" value="PEGA"/>
</dbReference>
<dbReference type="CDD" id="cd00146">
    <property type="entry name" value="PKD"/>
    <property type="match status" value="1"/>
</dbReference>
<name>X1GTF9_9ZZZZ</name>
<feature type="domain" description="PEGA" evidence="1">
    <location>
        <begin position="26"/>
        <end position="91"/>
    </location>
</feature>
<dbReference type="EMBL" id="BARU01020234">
    <property type="protein sequence ID" value="GAH61186.1"/>
    <property type="molecule type" value="Genomic_DNA"/>
</dbReference>
<dbReference type="InterPro" id="IPR008964">
    <property type="entry name" value="Invasin/intimin_cell_adhesion"/>
</dbReference>
<gene>
    <name evidence="2" type="ORF">S03H2_33256</name>
</gene>
<proteinExistence type="predicted"/>
<dbReference type="SUPFAM" id="SSF49299">
    <property type="entry name" value="PKD domain"/>
    <property type="match status" value="1"/>
</dbReference>
<feature type="non-terminal residue" evidence="2">
    <location>
        <position position="229"/>
    </location>
</feature>
<evidence type="ECO:0000313" key="2">
    <source>
        <dbReference type="EMBL" id="GAH61186.1"/>
    </source>
</evidence>
<accession>X1GTF9</accession>